<evidence type="ECO:0000259" key="2">
    <source>
        <dbReference type="PROSITE" id="PS50887"/>
    </source>
</evidence>
<reference evidence="3 4" key="1">
    <citation type="submission" date="2021-04" db="EMBL/GenBank/DDBJ databases">
        <authorList>
            <person name="Rakotoarivonina H."/>
        </authorList>
    </citation>
    <scope>NUCLEOTIDE SEQUENCE [LARGE SCALE GENOMIC DNA]</scope>
    <source>
        <strain evidence="3 4">XE</strain>
    </source>
</reference>
<dbReference type="EMBL" id="CAJRAY010000033">
    <property type="protein sequence ID" value="CAG5084028.1"/>
    <property type="molecule type" value="Genomic_DNA"/>
</dbReference>
<dbReference type="Proteomes" id="UP000681526">
    <property type="component" value="Unassembled WGS sequence"/>
</dbReference>
<evidence type="ECO:0000313" key="3">
    <source>
        <dbReference type="EMBL" id="CAG5084028.1"/>
    </source>
</evidence>
<feature type="transmembrane region" description="Helical" evidence="1">
    <location>
        <begin position="33"/>
        <end position="55"/>
    </location>
</feature>
<keyword evidence="4" id="KW-1185">Reference proteome</keyword>
<protein>
    <submittedName>
        <fullName evidence="3">Diguanylate cyclase/phosphodiesterase (GGDEF &amp; EAL domains)</fullName>
    </submittedName>
</protein>
<dbReference type="NCBIfam" id="TIGR00254">
    <property type="entry name" value="GGDEF"/>
    <property type="match status" value="1"/>
</dbReference>
<dbReference type="CDD" id="cd01949">
    <property type="entry name" value="GGDEF"/>
    <property type="match status" value="1"/>
</dbReference>
<dbReference type="PANTHER" id="PTHR45138">
    <property type="entry name" value="REGULATORY COMPONENTS OF SENSORY TRANSDUCTION SYSTEM"/>
    <property type="match status" value="1"/>
</dbReference>
<evidence type="ECO:0000256" key="1">
    <source>
        <dbReference type="SAM" id="Phobius"/>
    </source>
</evidence>
<comment type="caution">
    <text evidence="3">The sequence shown here is derived from an EMBL/GenBank/DDBJ whole genome shotgun (WGS) entry which is preliminary data.</text>
</comment>
<dbReference type="PANTHER" id="PTHR45138:SF9">
    <property type="entry name" value="DIGUANYLATE CYCLASE DGCM-RELATED"/>
    <property type="match status" value="1"/>
</dbReference>
<dbReference type="InterPro" id="IPR029787">
    <property type="entry name" value="Nucleotide_cyclase"/>
</dbReference>
<proteinExistence type="predicted"/>
<accession>A0ABN7RRB5</accession>
<keyword evidence="1" id="KW-0812">Transmembrane</keyword>
<dbReference type="Pfam" id="PF00990">
    <property type="entry name" value="GGDEF"/>
    <property type="match status" value="1"/>
</dbReference>
<gene>
    <name evidence="3" type="primary">txxe 1658</name>
    <name evidence="3" type="ORF">TXXE_07445</name>
</gene>
<keyword evidence="1" id="KW-0472">Membrane</keyword>
<feature type="domain" description="GGDEF" evidence="2">
    <location>
        <begin position="96"/>
        <end position="228"/>
    </location>
</feature>
<dbReference type="Gene3D" id="3.30.70.270">
    <property type="match status" value="1"/>
</dbReference>
<dbReference type="InterPro" id="IPR000160">
    <property type="entry name" value="GGDEF_dom"/>
</dbReference>
<organism evidence="3 4">
    <name type="scientific">Thermobacillus xylanilyticus</name>
    <dbReference type="NCBI Taxonomy" id="76633"/>
    <lineage>
        <taxon>Bacteria</taxon>
        <taxon>Bacillati</taxon>
        <taxon>Bacillota</taxon>
        <taxon>Bacilli</taxon>
        <taxon>Bacillales</taxon>
        <taxon>Paenibacillaceae</taxon>
        <taxon>Thermobacillus</taxon>
    </lineage>
</organism>
<dbReference type="PROSITE" id="PS50887">
    <property type="entry name" value="GGDEF"/>
    <property type="match status" value="1"/>
</dbReference>
<dbReference type="InterPro" id="IPR043128">
    <property type="entry name" value="Rev_trsase/Diguanyl_cyclase"/>
</dbReference>
<sequence>MSSKGQIAAIGYSAVGSSSLLGLYALLDGHAVNPAVVMLAAVFFLLVLLPLAWLAGKAYDRMRTIAMQDDLTRIWNRKYVSGMMPKLLRQAAKRGKPLSVSLIDINDFKLINDSYGHQAGDQALQLIAGALRGCAGKGEIVARWGGDEFLLIRPFDRGTGQPIAEEIGDALDKLSKRIGTRVSASVGTAVFPGDGDTLQALLHHADRRMYDDKESRKRGYDRQTMLQA</sequence>
<name>A0ABN7RRB5_THEXY</name>
<dbReference type="SUPFAM" id="SSF55073">
    <property type="entry name" value="Nucleotide cyclase"/>
    <property type="match status" value="1"/>
</dbReference>
<dbReference type="RefSeq" id="WP_213484067.1">
    <property type="nucleotide sequence ID" value="NZ_CAJRAY010000033.1"/>
</dbReference>
<dbReference type="SMART" id="SM00267">
    <property type="entry name" value="GGDEF"/>
    <property type="match status" value="1"/>
</dbReference>
<feature type="transmembrane region" description="Helical" evidence="1">
    <location>
        <begin position="7"/>
        <end position="27"/>
    </location>
</feature>
<evidence type="ECO:0000313" key="4">
    <source>
        <dbReference type="Proteomes" id="UP000681526"/>
    </source>
</evidence>
<keyword evidence="1" id="KW-1133">Transmembrane helix</keyword>
<dbReference type="InterPro" id="IPR050469">
    <property type="entry name" value="Diguanylate_Cyclase"/>
</dbReference>